<accession>A0A813LDQ5</accession>
<dbReference type="EMBL" id="CAJNNW010035251">
    <property type="protein sequence ID" value="CAE8726614.1"/>
    <property type="molecule type" value="Genomic_DNA"/>
</dbReference>
<feature type="region of interest" description="Disordered" evidence="1">
    <location>
        <begin position="1"/>
        <end position="94"/>
    </location>
</feature>
<proteinExistence type="predicted"/>
<evidence type="ECO:0000256" key="1">
    <source>
        <dbReference type="SAM" id="MobiDB-lite"/>
    </source>
</evidence>
<sequence>PDRSSGATRGRAARGAGKGQQKSATAARPGQNQRPPGVWLDAPGSSGDGGHHGPGSAQPGNPARGSGNNKRAGFQATAVDDSDSEGEAVGGRSAEQMLADALNEPNHWSLTAQPSKAVRRHEDGTCLPCMFFFGPGGVCHFEDKCGACHHLAHARTYAPPASLRAALRKLAL</sequence>
<dbReference type="Proteomes" id="UP000626109">
    <property type="component" value="Unassembled WGS sequence"/>
</dbReference>
<gene>
    <name evidence="2" type="ORF">PGLA2088_LOCUS44545</name>
</gene>
<evidence type="ECO:0000313" key="3">
    <source>
        <dbReference type="Proteomes" id="UP000626109"/>
    </source>
</evidence>
<protein>
    <recommendedName>
        <fullName evidence="4">C3H1-type domain-containing protein</fullName>
    </recommendedName>
</protein>
<feature type="compositionally biased region" description="Low complexity" evidence="1">
    <location>
        <begin position="1"/>
        <end position="24"/>
    </location>
</feature>
<dbReference type="AlphaFoldDB" id="A0A813LDQ5"/>
<organism evidence="2 3">
    <name type="scientific">Polarella glacialis</name>
    <name type="common">Dinoflagellate</name>
    <dbReference type="NCBI Taxonomy" id="89957"/>
    <lineage>
        <taxon>Eukaryota</taxon>
        <taxon>Sar</taxon>
        <taxon>Alveolata</taxon>
        <taxon>Dinophyceae</taxon>
        <taxon>Suessiales</taxon>
        <taxon>Suessiaceae</taxon>
        <taxon>Polarella</taxon>
    </lineage>
</organism>
<comment type="caution">
    <text evidence="2">The sequence shown here is derived from an EMBL/GenBank/DDBJ whole genome shotgun (WGS) entry which is preliminary data.</text>
</comment>
<name>A0A813LDQ5_POLGL</name>
<evidence type="ECO:0008006" key="4">
    <source>
        <dbReference type="Google" id="ProtNLM"/>
    </source>
</evidence>
<evidence type="ECO:0000313" key="2">
    <source>
        <dbReference type="EMBL" id="CAE8726614.1"/>
    </source>
</evidence>
<feature type="non-terminal residue" evidence="2">
    <location>
        <position position="1"/>
    </location>
</feature>
<reference evidence="2" key="1">
    <citation type="submission" date="2021-02" db="EMBL/GenBank/DDBJ databases">
        <authorList>
            <person name="Dougan E. K."/>
            <person name="Rhodes N."/>
            <person name="Thang M."/>
            <person name="Chan C."/>
        </authorList>
    </citation>
    <scope>NUCLEOTIDE SEQUENCE</scope>
</reference>